<evidence type="ECO:0000313" key="5">
    <source>
        <dbReference type="Proteomes" id="UP001202328"/>
    </source>
</evidence>
<dbReference type="GO" id="GO:0005840">
    <property type="term" value="C:ribosome"/>
    <property type="evidence" value="ECO:0007669"/>
    <property type="project" value="UniProtKB-KW"/>
</dbReference>
<dbReference type="AlphaFoldDB" id="A0AAD4TAL1"/>
<dbReference type="Pfam" id="PF01294">
    <property type="entry name" value="Ribosomal_L13e"/>
    <property type="match status" value="1"/>
</dbReference>
<protein>
    <submittedName>
        <fullName evidence="4">Uncharacterized protein</fullName>
    </submittedName>
</protein>
<name>A0AAD4TAL1_9MAGN</name>
<evidence type="ECO:0000313" key="4">
    <source>
        <dbReference type="EMBL" id="KAI3945875.1"/>
    </source>
</evidence>
<comment type="caution">
    <text evidence="4">The sequence shown here is derived from an EMBL/GenBank/DDBJ whole genome shotgun (WGS) entry which is preliminary data.</text>
</comment>
<evidence type="ECO:0000256" key="3">
    <source>
        <dbReference type="ARBA" id="ARBA00023274"/>
    </source>
</evidence>
<keyword evidence="2" id="KW-0689">Ribosomal protein</keyword>
<organism evidence="4 5">
    <name type="scientific">Papaver atlanticum</name>
    <dbReference type="NCBI Taxonomy" id="357466"/>
    <lineage>
        <taxon>Eukaryota</taxon>
        <taxon>Viridiplantae</taxon>
        <taxon>Streptophyta</taxon>
        <taxon>Embryophyta</taxon>
        <taxon>Tracheophyta</taxon>
        <taxon>Spermatophyta</taxon>
        <taxon>Magnoliopsida</taxon>
        <taxon>Ranunculales</taxon>
        <taxon>Papaveraceae</taxon>
        <taxon>Papaveroideae</taxon>
        <taxon>Papaver</taxon>
    </lineage>
</organism>
<dbReference type="InterPro" id="IPR001380">
    <property type="entry name" value="Ribosomal_eL13"/>
</dbReference>
<accession>A0AAD4TAL1</accession>
<evidence type="ECO:0000256" key="1">
    <source>
        <dbReference type="ARBA" id="ARBA00005640"/>
    </source>
</evidence>
<evidence type="ECO:0000256" key="2">
    <source>
        <dbReference type="ARBA" id="ARBA00022980"/>
    </source>
</evidence>
<dbReference type="EMBL" id="JAJJMB010003726">
    <property type="protein sequence ID" value="KAI3945875.1"/>
    <property type="molecule type" value="Genomic_DNA"/>
</dbReference>
<gene>
    <name evidence="4" type="ORF">MKW98_023149</name>
</gene>
<sequence length="85" mass="9617">MPAGTESSSDSWSQTHSKKISNWNCLLRKIDPFQLWPWLFKVGTQQASRWSVKGAGILKKLAPTIGIAVDHRHRNKSLEGLQTIF</sequence>
<dbReference type="GO" id="GO:1990904">
    <property type="term" value="C:ribonucleoprotein complex"/>
    <property type="evidence" value="ECO:0007669"/>
    <property type="project" value="UniProtKB-KW"/>
</dbReference>
<comment type="similarity">
    <text evidence="1">Belongs to the eukaryotic ribosomal protein eL13 family.</text>
</comment>
<keyword evidence="3" id="KW-0687">Ribonucleoprotein</keyword>
<dbReference type="Proteomes" id="UP001202328">
    <property type="component" value="Unassembled WGS sequence"/>
</dbReference>
<proteinExistence type="inferred from homology"/>
<reference evidence="4" key="1">
    <citation type="submission" date="2022-04" db="EMBL/GenBank/DDBJ databases">
        <title>A functionally conserved STORR gene fusion in Papaver species that diverged 16.8 million years ago.</title>
        <authorList>
            <person name="Catania T."/>
        </authorList>
    </citation>
    <scope>NUCLEOTIDE SEQUENCE</scope>
    <source>
        <strain evidence="4">S-188037</strain>
    </source>
</reference>
<keyword evidence="5" id="KW-1185">Reference proteome</keyword>
<dbReference type="GO" id="GO:0003735">
    <property type="term" value="F:structural constituent of ribosome"/>
    <property type="evidence" value="ECO:0007669"/>
    <property type="project" value="InterPro"/>
</dbReference>
<dbReference type="GO" id="GO:0006412">
    <property type="term" value="P:translation"/>
    <property type="evidence" value="ECO:0007669"/>
    <property type="project" value="InterPro"/>
</dbReference>